<protein>
    <recommendedName>
        <fullName evidence="4">Putative HNH nuclease YajD</fullName>
    </recommendedName>
</protein>
<evidence type="ECO:0000256" key="3">
    <source>
        <dbReference type="ARBA" id="ARBA00038412"/>
    </source>
</evidence>
<dbReference type="CDD" id="cd00085">
    <property type="entry name" value="HNHc"/>
    <property type="match status" value="1"/>
</dbReference>
<dbReference type="GO" id="GO:0003676">
    <property type="term" value="F:nucleic acid binding"/>
    <property type="evidence" value="ECO:0007669"/>
    <property type="project" value="InterPro"/>
</dbReference>
<dbReference type="GO" id="GO:0016787">
    <property type="term" value="F:hydrolase activity"/>
    <property type="evidence" value="ECO:0007669"/>
    <property type="project" value="UniProtKB-KW"/>
</dbReference>
<dbReference type="Gene3D" id="1.10.30.50">
    <property type="match status" value="1"/>
</dbReference>
<evidence type="ECO:0000259" key="5">
    <source>
        <dbReference type="SMART" id="SM00507"/>
    </source>
</evidence>
<dbReference type="RefSeq" id="WP_078499241.1">
    <property type="nucleotide sequence ID" value="NZ_MSZX01000005.1"/>
</dbReference>
<keyword evidence="7" id="KW-1185">Reference proteome</keyword>
<gene>
    <name evidence="6" type="ORF">BVG16_13690</name>
</gene>
<dbReference type="InterPro" id="IPR002711">
    <property type="entry name" value="HNH"/>
</dbReference>
<evidence type="ECO:0000256" key="2">
    <source>
        <dbReference type="ARBA" id="ARBA00022801"/>
    </source>
</evidence>
<evidence type="ECO:0000256" key="4">
    <source>
        <dbReference type="ARBA" id="ARBA00040194"/>
    </source>
</evidence>
<name>A0A1T2XCC7_9BACL</name>
<proteinExistence type="inferred from homology"/>
<keyword evidence="6" id="KW-0255">Endonuclease</keyword>
<dbReference type="EMBL" id="MSZX01000005">
    <property type="protein sequence ID" value="OPA77500.1"/>
    <property type="molecule type" value="Genomic_DNA"/>
</dbReference>
<dbReference type="PANTHER" id="PTHR41286">
    <property type="entry name" value="HNH NUCLEASE YAJD-RELATED"/>
    <property type="match status" value="1"/>
</dbReference>
<dbReference type="Proteomes" id="UP000190188">
    <property type="component" value="Unassembled WGS sequence"/>
</dbReference>
<sequence length="126" mass="14670">MVKRLPPIAQKPCSHTGCRILTRERYCSAHTKDKNKYDRYRGTASQRGYNSKWRQARVWYLVKHPLCVYCAMQDKVIAATVVDHIKPHKGDKLLFWDRDNWQGLCISCHNSKTVREDGGFGNTQKC</sequence>
<dbReference type="AlphaFoldDB" id="A0A1T2XCC7"/>
<dbReference type="OrthoDB" id="962665at2"/>
<dbReference type="SMART" id="SM00507">
    <property type="entry name" value="HNHc"/>
    <property type="match status" value="1"/>
</dbReference>
<comment type="similarity">
    <text evidence="3">Belongs to the HNH nuclease family.</text>
</comment>
<dbReference type="InterPro" id="IPR003615">
    <property type="entry name" value="HNH_nuc"/>
</dbReference>
<organism evidence="6 7">
    <name type="scientific">Paenibacillus selenitireducens</name>
    <dbReference type="NCBI Taxonomy" id="1324314"/>
    <lineage>
        <taxon>Bacteria</taxon>
        <taxon>Bacillati</taxon>
        <taxon>Bacillota</taxon>
        <taxon>Bacilli</taxon>
        <taxon>Bacillales</taxon>
        <taxon>Paenibacillaceae</taxon>
        <taxon>Paenibacillus</taxon>
    </lineage>
</organism>
<dbReference type="STRING" id="1324314.BVG16_13690"/>
<evidence type="ECO:0000313" key="7">
    <source>
        <dbReference type="Proteomes" id="UP000190188"/>
    </source>
</evidence>
<evidence type="ECO:0000313" key="6">
    <source>
        <dbReference type="EMBL" id="OPA77500.1"/>
    </source>
</evidence>
<keyword evidence="2" id="KW-0378">Hydrolase</keyword>
<dbReference type="GO" id="GO:0004519">
    <property type="term" value="F:endonuclease activity"/>
    <property type="evidence" value="ECO:0007669"/>
    <property type="project" value="UniProtKB-KW"/>
</dbReference>
<dbReference type="GO" id="GO:0008270">
    <property type="term" value="F:zinc ion binding"/>
    <property type="evidence" value="ECO:0007669"/>
    <property type="project" value="InterPro"/>
</dbReference>
<accession>A0A1T2XCC7</accession>
<evidence type="ECO:0000256" key="1">
    <source>
        <dbReference type="ARBA" id="ARBA00022722"/>
    </source>
</evidence>
<dbReference type="PANTHER" id="PTHR41286:SF1">
    <property type="entry name" value="HNH NUCLEASE YAJD-RELATED"/>
    <property type="match status" value="1"/>
</dbReference>
<comment type="caution">
    <text evidence="6">The sequence shown here is derived from an EMBL/GenBank/DDBJ whole genome shotgun (WGS) entry which is preliminary data.</text>
</comment>
<dbReference type="Pfam" id="PF01844">
    <property type="entry name" value="HNH"/>
    <property type="match status" value="1"/>
</dbReference>
<feature type="domain" description="HNH nuclease" evidence="5">
    <location>
        <begin position="55"/>
        <end position="110"/>
    </location>
</feature>
<reference evidence="6 7" key="1">
    <citation type="submission" date="2017-01" db="EMBL/GenBank/DDBJ databases">
        <title>Genome analysis of Paenibacillus selenitrireducens ES3-24.</title>
        <authorList>
            <person name="Xu D."/>
            <person name="Yao R."/>
            <person name="Zheng S."/>
        </authorList>
    </citation>
    <scope>NUCLEOTIDE SEQUENCE [LARGE SCALE GENOMIC DNA]</scope>
    <source>
        <strain evidence="6 7">ES3-24</strain>
    </source>
</reference>
<keyword evidence="1" id="KW-0540">Nuclease</keyword>
<dbReference type="GO" id="GO:0005829">
    <property type="term" value="C:cytosol"/>
    <property type="evidence" value="ECO:0007669"/>
    <property type="project" value="TreeGrafter"/>
</dbReference>